<keyword evidence="2" id="KW-1185">Reference proteome</keyword>
<reference evidence="1" key="1">
    <citation type="submission" date="2019-04" db="EMBL/GenBank/DDBJ databases">
        <title>Microbes associate with the intestines of laboratory mice.</title>
        <authorList>
            <person name="Navarre W."/>
            <person name="Wong E."/>
            <person name="Huang K."/>
            <person name="Tropini C."/>
            <person name="Ng K."/>
            <person name="Yu B."/>
        </authorList>
    </citation>
    <scope>NUCLEOTIDE SEQUENCE</scope>
    <source>
        <strain evidence="1">NM09_H32</strain>
    </source>
</reference>
<protein>
    <submittedName>
        <fullName evidence="1">23S rRNA (Uracil(1939)-C(5))-methyltransferase RlmD</fullName>
        <ecNumber evidence="1">2.1.1.190</ecNumber>
    </submittedName>
</protein>
<evidence type="ECO:0000313" key="2">
    <source>
        <dbReference type="Proteomes" id="UP000308836"/>
    </source>
</evidence>
<dbReference type="EC" id="2.1.1.190" evidence="1"/>
<organism evidence="1 2">
    <name type="scientific">Dubosiella muris</name>
    <dbReference type="NCBI Taxonomy" id="3038133"/>
    <lineage>
        <taxon>Bacteria</taxon>
        <taxon>Bacillati</taxon>
        <taxon>Bacillota</taxon>
        <taxon>Erysipelotrichia</taxon>
        <taxon>Erysipelotrichales</taxon>
        <taxon>Erysipelotrichaceae</taxon>
        <taxon>Dubosiella</taxon>
    </lineage>
</organism>
<evidence type="ECO:0000313" key="1">
    <source>
        <dbReference type="EMBL" id="TGY65708.1"/>
    </source>
</evidence>
<dbReference type="EMBL" id="SRYG01000014">
    <property type="protein sequence ID" value="TGY65708.1"/>
    <property type="molecule type" value="Genomic_DNA"/>
</dbReference>
<name>A0AC61R764_9FIRM</name>
<sequence>MKCKVEKLCGGCQLLKFSRDEQAKKKREMVEAIMERAHLDVKVAPVVMAEDDLFYRNKVIVGFAKDKSRKVFSGLYAARSHRVINTSGCVMQPKLVNEIIDEITHLVDSMKIELYNERTGTGLLRHVMIRYAHSTNEVMVVFVTSTKMFPSRRNLVNVLVKKFPQIKTIIQNINPRQTSIVMQDESIVLYGKGYITDVLCGLKISFTASSFYQIHSGQCEKLYEMARQMLALRSQDRVLDTYCGVGTIGLTLARDCREVTGVELNADAVTMAKENAAQNGIRNVRFVAMDSTQFMKEARRFHQKYDAIVLDPPRAGTTNLFIESACSLQPNRILYISCDPKTQARDLIVFKRFGYYTDEIKLVDMFPNTEHIESIALLTKRKMRTNRIPFQQKAQPARPKGKGGRMARPANAHSSGFRKADSYPHRTKRKAKR</sequence>
<gene>
    <name evidence="1" type="primary">rlmD</name>
    <name evidence="1" type="ORF">E5336_07710</name>
</gene>
<keyword evidence="1" id="KW-0808">Transferase</keyword>
<accession>A0AC61R764</accession>
<keyword evidence="1" id="KW-0489">Methyltransferase</keyword>
<dbReference type="Proteomes" id="UP000308836">
    <property type="component" value="Unassembled WGS sequence"/>
</dbReference>
<proteinExistence type="predicted"/>
<comment type="caution">
    <text evidence="1">The sequence shown here is derived from an EMBL/GenBank/DDBJ whole genome shotgun (WGS) entry which is preliminary data.</text>
</comment>